<reference evidence="3" key="1">
    <citation type="submission" date="2021-01" db="EMBL/GenBank/DDBJ databases">
        <authorList>
            <person name="Corre E."/>
            <person name="Pelletier E."/>
            <person name="Niang G."/>
            <person name="Scheremetjew M."/>
            <person name="Finn R."/>
            <person name="Kale V."/>
            <person name="Holt S."/>
            <person name="Cochrane G."/>
            <person name="Meng A."/>
            <person name="Brown T."/>
            <person name="Cohen L."/>
        </authorList>
    </citation>
    <scope>NUCLEOTIDE SEQUENCE</scope>
    <source>
        <strain evidence="3">WS</strain>
    </source>
</reference>
<evidence type="ECO:0000256" key="1">
    <source>
        <dbReference type="SAM" id="SignalP"/>
    </source>
</evidence>
<keyword evidence="1" id="KW-0732">Signal</keyword>
<gene>
    <name evidence="3" type="ORF">PCOS0759_LOCUS8459</name>
</gene>
<dbReference type="EMBL" id="HBGD01010304">
    <property type="protein sequence ID" value="CAD9085205.1"/>
    <property type="molecule type" value="Transcribed_RNA"/>
</dbReference>
<dbReference type="AlphaFoldDB" id="A0A7S1KTD7"/>
<evidence type="ECO:0000313" key="3">
    <source>
        <dbReference type="EMBL" id="CAD9085205.1"/>
    </source>
</evidence>
<accession>A0A7S1KTD7</accession>
<feature type="domain" description="Kazal-like" evidence="2">
    <location>
        <begin position="195"/>
        <end position="248"/>
    </location>
</feature>
<feature type="signal peptide" evidence="1">
    <location>
        <begin position="1"/>
        <end position="21"/>
    </location>
</feature>
<sequence length="343" mass="37612">MYKPLTIIFAVLCTLIAHMHASHDGCSCLPKDLAAQVQDARYKYYGQITNKAQFQGQQVYFVRVEDCIDESPCPDRILVKSKAQCPWDSLDVNKSYTFLLDEDYEMDSCSCDVNADFSKVKKICKGGKKVCPSKLFAKNEMCDLCQKLKDAACEDDGSDDIVCPAIYDPVCALAKDGEKKTFSNSCVANRENAKIIYQGECTNSDCCCSGKKDYVCAETSDGQQVTFDNACIARCKGARLVNEGQCSDTDMCICPAVIDYKCAMTPSGEKKTYQNACGAACDNAVVLYDGQCTSEPAPGTCGCDMTDFSKVCAVTNRGRLQTYQNVCLARCDNSRAIYNGECM</sequence>
<dbReference type="InterPro" id="IPR036058">
    <property type="entry name" value="Kazal_dom_sf"/>
</dbReference>
<organism evidence="3">
    <name type="scientific">Percolomonas cosmopolitus</name>
    <dbReference type="NCBI Taxonomy" id="63605"/>
    <lineage>
        <taxon>Eukaryota</taxon>
        <taxon>Discoba</taxon>
        <taxon>Heterolobosea</taxon>
        <taxon>Tetramitia</taxon>
        <taxon>Eutetramitia</taxon>
        <taxon>Percolomonadidae</taxon>
        <taxon>Percolomonas</taxon>
    </lineage>
</organism>
<dbReference type="SUPFAM" id="SSF100895">
    <property type="entry name" value="Kazal-type serine protease inhibitors"/>
    <property type="match status" value="1"/>
</dbReference>
<evidence type="ECO:0000259" key="2">
    <source>
        <dbReference type="PROSITE" id="PS51465"/>
    </source>
</evidence>
<dbReference type="PROSITE" id="PS51465">
    <property type="entry name" value="KAZAL_2"/>
    <property type="match status" value="2"/>
</dbReference>
<feature type="chain" id="PRO_5030873379" description="Kazal-like domain-containing protein" evidence="1">
    <location>
        <begin position="22"/>
        <end position="343"/>
    </location>
</feature>
<protein>
    <recommendedName>
        <fullName evidence="2">Kazal-like domain-containing protein</fullName>
    </recommendedName>
</protein>
<dbReference type="InterPro" id="IPR002350">
    <property type="entry name" value="Kazal_dom"/>
</dbReference>
<name>A0A7S1KTD7_9EUKA</name>
<dbReference type="Gene3D" id="3.30.60.30">
    <property type="match status" value="2"/>
</dbReference>
<feature type="domain" description="Kazal-like" evidence="2">
    <location>
        <begin position="286"/>
        <end position="343"/>
    </location>
</feature>
<proteinExistence type="predicted"/>